<evidence type="ECO:0000256" key="3">
    <source>
        <dbReference type="ARBA" id="ARBA00022989"/>
    </source>
</evidence>
<protein>
    <recommendedName>
        <fullName evidence="7">Translocation and assembly module TamB C-terminal domain-containing protein</fullName>
    </recommendedName>
</protein>
<dbReference type="Pfam" id="PF04357">
    <property type="entry name" value="TamB"/>
    <property type="match status" value="1"/>
</dbReference>
<evidence type="ECO:0000313" key="8">
    <source>
        <dbReference type="EMBL" id="CAA9341540.1"/>
    </source>
</evidence>
<accession>A0A6J4LTP4</accession>
<keyword evidence="2 6" id="KW-0812">Transmembrane</keyword>
<dbReference type="PANTHER" id="PTHR36985:SF1">
    <property type="entry name" value="TRANSLOCATION AND ASSEMBLY MODULE SUBUNIT TAMB"/>
    <property type="match status" value="1"/>
</dbReference>
<evidence type="ECO:0000256" key="4">
    <source>
        <dbReference type="ARBA" id="ARBA00023136"/>
    </source>
</evidence>
<gene>
    <name evidence="8" type="ORF">AVDCRST_MAG71-2266</name>
</gene>
<feature type="transmembrane region" description="Helical" evidence="6">
    <location>
        <begin position="37"/>
        <end position="60"/>
    </location>
</feature>
<dbReference type="GO" id="GO:0005886">
    <property type="term" value="C:plasma membrane"/>
    <property type="evidence" value="ECO:0007669"/>
    <property type="project" value="InterPro"/>
</dbReference>
<keyword evidence="4 6" id="KW-0472">Membrane</keyword>
<dbReference type="GO" id="GO:0009306">
    <property type="term" value="P:protein secretion"/>
    <property type="evidence" value="ECO:0007669"/>
    <property type="project" value="InterPro"/>
</dbReference>
<reference evidence="8" key="1">
    <citation type="submission" date="2020-02" db="EMBL/GenBank/DDBJ databases">
        <authorList>
            <person name="Meier V. D."/>
        </authorList>
    </citation>
    <scope>NUCLEOTIDE SEQUENCE</scope>
    <source>
        <strain evidence="8">AVDCRST_MAG71</strain>
    </source>
</reference>
<proteinExistence type="predicted"/>
<organism evidence="8">
    <name type="scientific">uncultured Lysobacter sp</name>
    <dbReference type="NCBI Taxonomy" id="271060"/>
    <lineage>
        <taxon>Bacteria</taxon>
        <taxon>Pseudomonadati</taxon>
        <taxon>Pseudomonadota</taxon>
        <taxon>Gammaproteobacteria</taxon>
        <taxon>Lysobacterales</taxon>
        <taxon>Lysobacteraceae</taxon>
        <taxon>Lysobacter</taxon>
        <taxon>environmental samples</taxon>
    </lineage>
</organism>
<dbReference type="GO" id="GO:0097347">
    <property type="term" value="C:TAM protein secretion complex"/>
    <property type="evidence" value="ECO:0007669"/>
    <property type="project" value="TreeGrafter"/>
</dbReference>
<evidence type="ECO:0000256" key="2">
    <source>
        <dbReference type="ARBA" id="ARBA00022692"/>
    </source>
</evidence>
<comment type="subcellular location">
    <subcellularLocation>
        <location evidence="1">Membrane</location>
        <topology evidence="1">Single-pass membrane protein</topology>
    </subcellularLocation>
</comment>
<evidence type="ECO:0000256" key="5">
    <source>
        <dbReference type="SAM" id="MobiDB-lite"/>
    </source>
</evidence>
<dbReference type="InterPro" id="IPR007452">
    <property type="entry name" value="TamB_C"/>
</dbReference>
<feature type="domain" description="Translocation and assembly module TamB C-terminal" evidence="7">
    <location>
        <begin position="1062"/>
        <end position="1391"/>
    </location>
</feature>
<name>A0A6J4LTP4_9GAMM</name>
<evidence type="ECO:0000256" key="1">
    <source>
        <dbReference type="ARBA" id="ARBA00004167"/>
    </source>
</evidence>
<dbReference type="EMBL" id="CADCUA010000523">
    <property type="protein sequence ID" value="CAA9341540.1"/>
    <property type="molecule type" value="Genomic_DNA"/>
</dbReference>
<evidence type="ECO:0000259" key="7">
    <source>
        <dbReference type="Pfam" id="PF04357"/>
    </source>
</evidence>
<keyword evidence="3 6" id="KW-1133">Transmembrane helix</keyword>
<sequence length="1392" mass="146742">MTLPDAKPVDAAAPTPEEREARIAELRARRHARRRRLAIRTSLGAGLLTLALAAFAWWLLSTIGGRELLLAQIKARLPDNATLTWRAAEGPASGPLTMHDVRFTFDKLTFAARRVTLDPALGPLVGRRLRLDALAIEGATLDLPESEEPFELPRWPEVLPQIAPPLSLQADDIRVDGLVVTRVGAPLIDIRRVRGGLDAQAGALHVERLVIDSDRGRFTAHGDYVPRDNYRTDLTATAAIPAPNARTPLHLGLVARGDLARMDVAVAGAAPGTVNATLVLRAPRSALGADTDSAQWRLRIDADGIDTALLAGAAEPAPAPLSVHLRADGTGGRARLEGSVRQGDFAATLLPSRIALEEQILEFDPLSLRIFDGQVQVRGRGDFGETGDARIRYAVNARGLRWGAQGAAPVTANAQLGVAGTQQAWAVAGRARIDRAGEHATLRLDGRGREQQLAIRTLQVAMPTGTLDAKGEIAWRPQLRWDLSAQLAGFDPGYFLPGWDGAVRGQLASRGQARTGGGQDATFSVRELGGRLRDRPIGGRADLTQRGQQYRGNLALSLGRGRLAADGAFTTTPQLQWNANATLDAFDPGFFVKGWDGAVDARVQSRGRGASTRGGLVATIDVPRIGGQLRGRALAGRAALAVQGAARSTPASYRGDVDMRIGESLIDARGTIGSALDVDVRLQPLQLADLLPDATGTLRGTLQLTGPRTAPSIEADLVGGDLRWGAYRADTLLARGRLPWQARATPGELTLRASGLQLGMPLTSLAVDARGAVEALSLQAQARGDAGALALQGQASKRGATWQGTLASLRLEPSRGAAWSLQQPAQWRWDGRNGALSATCLVAAGGGSLCASADWPRRGLDVNGRGLPLALLQPYLAASTDEPQDERPWLLRGELALDAQLRPAGNAWRGQATITSAGGGLRFGERSRAEILRYENLALRATFDPQRLSAELGAGLFGDGRLDARVATGWDGHAPLAGEVAVNTDELTWLELFSPDIVDPRGRLDGRITLGGTRAQPRIGGQAQLAAFTTELPALGIELREGSARLVAQPDGSARIDGRVRSGDGVLTVDGSLAWRPGAAPLVLNVRGDNVLVADTRELMAVVDPDVQIRVAAGVPTTVTGRVTVPTAQINLERLDQGAKVSPDVVVLDPVDPKAKVDTPVALDLALVLGEDVALSGFGLTGGLDGQLQVRSVPGGDMTARGQLEVDGRYTAYGQRLTITRGRLVWSGGAVGDPVLDIRAEREVGDITAGIDVRGRASAPTASVWSSTGASQSEALSYLALGRPLSSVGGAEGQQLNAADAALSAGGSLLASQLGARIGLDDAGVLESRTLGGSVFGIGKYLSPRLYVGYGVSLLGTGQVLTLKYLLRRGFALEIESSSVENRASVNYRHER</sequence>
<feature type="region of interest" description="Disordered" evidence="5">
    <location>
        <begin position="1"/>
        <end position="20"/>
    </location>
</feature>
<evidence type="ECO:0000256" key="6">
    <source>
        <dbReference type="SAM" id="Phobius"/>
    </source>
</evidence>
<dbReference type="PANTHER" id="PTHR36985">
    <property type="entry name" value="TRANSLOCATION AND ASSEMBLY MODULE SUBUNIT TAMB"/>
    <property type="match status" value="1"/>
</dbReference>